<evidence type="ECO:0000259" key="3">
    <source>
        <dbReference type="SMART" id="SM00583"/>
    </source>
</evidence>
<evidence type="ECO:0000313" key="5">
    <source>
        <dbReference type="Proteomes" id="UP000483820"/>
    </source>
</evidence>
<dbReference type="SMART" id="SM00583">
    <property type="entry name" value="SPK"/>
    <property type="match status" value="1"/>
</dbReference>
<dbReference type="InterPro" id="IPR001810">
    <property type="entry name" value="F-box_dom"/>
</dbReference>
<dbReference type="AlphaFoldDB" id="A0A6A5GMQ9"/>
<dbReference type="RefSeq" id="XP_053583603.1">
    <property type="nucleotide sequence ID" value="XM_053728831.1"/>
</dbReference>
<proteinExistence type="predicted"/>
<feature type="chain" id="PRO_5025422259" description="SPK domain-containing protein" evidence="2">
    <location>
        <begin position="22"/>
        <end position="784"/>
    </location>
</feature>
<organism evidence="4 5">
    <name type="scientific">Caenorhabditis remanei</name>
    <name type="common">Caenorhabditis vulgaris</name>
    <dbReference type="NCBI Taxonomy" id="31234"/>
    <lineage>
        <taxon>Eukaryota</taxon>
        <taxon>Metazoa</taxon>
        <taxon>Ecdysozoa</taxon>
        <taxon>Nematoda</taxon>
        <taxon>Chromadorea</taxon>
        <taxon>Rhabditida</taxon>
        <taxon>Rhabditina</taxon>
        <taxon>Rhabditomorpha</taxon>
        <taxon>Rhabditoidea</taxon>
        <taxon>Rhabditidae</taxon>
        <taxon>Peloderinae</taxon>
        <taxon>Caenorhabditis</taxon>
    </lineage>
</organism>
<dbReference type="KEGG" id="crq:GCK72_012069"/>
<protein>
    <recommendedName>
        <fullName evidence="3">SPK domain-containing protein</fullName>
    </recommendedName>
</protein>
<dbReference type="PANTHER" id="PTHR23362:SF8">
    <property type="entry name" value="SPK DOMAIN-CONTAINING PROTEIN"/>
    <property type="match status" value="1"/>
</dbReference>
<comment type="caution">
    <text evidence="4">The sequence shown here is derived from an EMBL/GenBank/DDBJ whole genome shotgun (WGS) entry which is preliminary data.</text>
</comment>
<dbReference type="Proteomes" id="UP000483820">
    <property type="component" value="Chromosome IV"/>
</dbReference>
<dbReference type="InterPro" id="IPR053315">
    <property type="entry name" value="Peptidase_C14A"/>
</dbReference>
<dbReference type="Pfam" id="PF04435">
    <property type="entry name" value="SPK"/>
    <property type="match status" value="1"/>
</dbReference>
<dbReference type="CTD" id="9819141"/>
<evidence type="ECO:0000313" key="4">
    <source>
        <dbReference type="EMBL" id="KAF1755619.1"/>
    </source>
</evidence>
<dbReference type="InterPro" id="IPR006570">
    <property type="entry name" value="SPK_dom"/>
</dbReference>
<evidence type="ECO:0000256" key="1">
    <source>
        <dbReference type="SAM" id="MobiDB-lite"/>
    </source>
</evidence>
<feature type="signal peptide" evidence="2">
    <location>
        <begin position="1"/>
        <end position="21"/>
    </location>
</feature>
<dbReference type="Pfam" id="PF00646">
    <property type="entry name" value="F-box"/>
    <property type="match status" value="1"/>
</dbReference>
<accession>A0A6A5GMQ9</accession>
<dbReference type="PANTHER" id="PTHR23362">
    <property type="entry name" value="L-PLASTIN-RELATED"/>
    <property type="match status" value="1"/>
</dbReference>
<feature type="region of interest" description="Disordered" evidence="1">
    <location>
        <begin position="512"/>
        <end position="542"/>
    </location>
</feature>
<keyword evidence="2" id="KW-0732">Signal</keyword>
<dbReference type="GeneID" id="9819141"/>
<evidence type="ECO:0000256" key="2">
    <source>
        <dbReference type="SAM" id="SignalP"/>
    </source>
</evidence>
<feature type="compositionally biased region" description="Acidic residues" evidence="1">
    <location>
        <begin position="520"/>
        <end position="539"/>
    </location>
</feature>
<sequence>MASKFPLFLLPVIAWIQVLKLMTPFEIISLSQCSKRSKIICKSLRTQRKCKEKAVRFQLKFSTIRELQLEFNYYPNIQWVFPLLRRNEKNGVAVSRITEDVFVPNWMPTEEPAINSSENGTMTKKYLRLYTSKKFQWLNLKQFIHYLSDIFHVELTDLELHFQEYTRKENKKIIDLYCRGGNKKCVNRLNLVGKTVNTLEDDELISIILRRQETLKELKLDLKPSYLFLYLSDSCLFKIPDLLHIRNSEWMSCKRILSDCNSFAICMLDSIFTTKDLTKLMVDWSWGIDPKWSLAMIGCDFVDIDECFHHGELLGSDPKLQVQRSEETTVSSNGWTRRVKYLLERPNNDIGEFIVENNMFLYIPPVRQFNTECDKNIMKFLSMKSEEDTTPVSDIDFAQEFKEVTGSQKSYQTLRERYTLVKRQIYLSNEYDEPSRIRMLYVSGTKLHASILNELRKNAFVEVDDKQRITYYKSHDGSLELGGETDGNDEYRVKTVKQEVVDDNPRCSKRRRISKPCYNQEDDDFDNDTLYQSDDDEDESNKRYEVKNWVNSISTPAIGTVKTETRFSEPPTSTTMTPRRMRIDGGEIPFYEGQGPLVPSQMTPTHHGMTRSDEQEYRRIYQSDPREFSGLKKFIGGENQTKVGESSRRVNPNPEVVQAKKYLEWLRMFLISMDSPAALKEIQKKVEVALKACAEEKILPLTNIISTLRTGVHIITKPIESTVPSTSVKDFLLNLHTTLLTLSSPIISAFQHEIKTARVSFGDQDKQFPIDSIRPILETLLLLA</sequence>
<dbReference type="EMBL" id="WUAV01000004">
    <property type="protein sequence ID" value="KAF1755619.1"/>
    <property type="molecule type" value="Genomic_DNA"/>
</dbReference>
<name>A0A6A5GMQ9_CAERE</name>
<feature type="domain" description="SPK" evidence="3">
    <location>
        <begin position="373"/>
        <end position="483"/>
    </location>
</feature>
<gene>
    <name evidence="4" type="ORF">GCK72_012069</name>
</gene>
<reference evidence="4 5" key="1">
    <citation type="submission" date="2019-12" db="EMBL/GenBank/DDBJ databases">
        <title>Chromosome-level assembly of the Caenorhabditis remanei genome.</title>
        <authorList>
            <person name="Teterina A.A."/>
            <person name="Willis J.H."/>
            <person name="Phillips P.C."/>
        </authorList>
    </citation>
    <scope>NUCLEOTIDE SEQUENCE [LARGE SCALE GENOMIC DNA]</scope>
    <source>
        <strain evidence="4 5">PX506</strain>
        <tissue evidence="4">Whole organism</tissue>
    </source>
</reference>